<dbReference type="Pfam" id="PF02872">
    <property type="entry name" value="5_nucleotid_C"/>
    <property type="match status" value="1"/>
</dbReference>
<dbReference type="AlphaFoldDB" id="A0A0S4KY94"/>
<dbReference type="InterPro" id="IPR006179">
    <property type="entry name" value="5_nucleotidase/apyrase"/>
</dbReference>
<keyword evidence="6" id="KW-1185">Reference proteome</keyword>
<proteinExistence type="inferred from homology"/>
<dbReference type="InterPro" id="IPR008334">
    <property type="entry name" value="5'-Nucleotdase_C"/>
</dbReference>
<dbReference type="Gene3D" id="3.60.21.10">
    <property type="match status" value="1"/>
</dbReference>
<keyword evidence="2" id="KW-0547">Nucleotide-binding</keyword>
<feature type="domain" description="5'-Nucleotidase C-terminal" evidence="4">
    <location>
        <begin position="455"/>
        <end position="603"/>
    </location>
</feature>
<dbReference type="STRING" id="1715989.NITINOP_3196"/>
<evidence type="ECO:0000259" key="3">
    <source>
        <dbReference type="Pfam" id="PF00149"/>
    </source>
</evidence>
<accession>A0A0S4KY94</accession>
<dbReference type="PRINTS" id="PR01607">
    <property type="entry name" value="APYRASEFAMLY"/>
</dbReference>
<dbReference type="GO" id="GO:0008253">
    <property type="term" value="F:5'-nucleotidase activity"/>
    <property type="evidence" value="ECO:0007669"/>
    <property type="project" value="TreeGrafter"/>
</dbReference>
<dbReference type="GO" id="GO:0008768">
    <property type="term" value="F:UDP-sugar diphosphatase activity"/>
    <property type="evidence" value="ECO:0007669"/>
    <property type="project" value="TreeGrafter"/>
</dbReference>
<protein>
    <submittedName>
        <fullName evidence="5">5'-nucleotidase</fullName>
    </submittedName>
</protein>
<evidence type="ECO:0000313" key="6">
    <source>
        <dbReference type="Proteomes" id="UP000066284"/>
    </source>
</evidence>
<keyword evidence="2" id="KW-0378">Hydrolase</keyword>
<organism evidence="5 6">
    <name type="scientific">Candidatus Nitrospira inopinata</name>
    <dbReference type="NCBI Taxonomy" id="1715989"/>
    <lineage>
        <taxon>Bacteria</taxon>
        <taxon>Pseudomonadati</taxon>
        <taxon>Nitrospirota</taxon>
        <taxon>Nitrospiria</taxon>
        <taxon>Nitrospirales</taxon>
        <taxon>Nitrospiraceae</taxon>
        <taxon>Nitrospira</taxon>
    </lineage>
</organism>
<dbReference type="Pfam" id="PF00149">
    <property type="entry name" value="Metallophos"/>
    <property type="match status" value="1"/>
</dbReference>
<feature type="chain" id="PRO_5006520309" evidence="2">
    <location>
        <begin position="34"/>
        <end position="642"/>
    </location>
</feature>
<gene>
    <name evidence="5" type="primary">ushA</name>
    <name evidence="5" type="ORF">NITINOP_3196</name>
</gene>
<dbReference type="Proteomes" id="UP000066284">
    <property type="component" value="Chromosome 1"/>
</dbReference>
<name>A0A0S4KY94_9BACT</name>
<dbReference type="InterPro" id="IPR036907">
    <property type="entry name" value="5'-Nucleotdase_C_sf"/>
</dbReference>
<sequence>MCLDGVRCSFIARFIAMSLLCFDVACVTSPVFAAGSVERYSPDWDRDDGRDDTIESRKEAERKLEWKSPEFHRRKNESLLHVQVLGINDFHGQLSEGRRVANRPVGGAAVLAAYLEAAQQDPRDPDLSERTFIVHAGDHVGATPPESALLQDEPSIGFLNLLANRHCRHDDRRERKERRLGWDELGWDEHDAQDERRDRRLHPKCNLVGTPGNHEFDEGKDELLRLLNGGNHPSGPFLETPYRGARFPTVSANVVDEKTGKPIFPPYVIKQVKNVRLAFIGAVLKETPTIVTPTGVAGLKFLDEADSINRYVRWLRKTHGLRTFIVLLHQGGRQTTYEGPTQSNGLVNGRELVDIVSRLDDDVDVVISGHAHAFTNALLKNRNGAEILVTQAFSAGTAYGDIDLLIDRQSRDVVAKSASIVTTYRDAGPGLTPHPQVARLVERAQATVAPLVNRVIGTAATDLVRAESPSGESALGNLIADAQRAALGTDFAFMNPGGIRADLAAGPVTYGQLFTIQPFGNSLVRMELTGQQIYDLLNQQWVNQPFPRILKTSGLTYVWDGNRPIGDRIVEVSRDGVPIDRLATYTVTINSFLAAGGDNFTVLLGGRNQIGGPLDLDALIAFIQTLSQPFSASIEGRIVRLN</sequence>
<dbReference type="GO" id="GO:0009166">
    <property type="term" value="P:nucleotide catabolic process"/>
    <property type="evidence" value="ECO:0007669"/>
    <property type="project" value="InterPro"/>
</dbReference>
<evidence type="ECO:0000256" key="2">
    <source>
        <dbReference type="RuleBase" id="RU362119"/>
    </source>
</evidence>
<dbReference type="GO" id="GO:0030288">
    <property type="term" value="C:outer membrane-bounded periplasmic space"/>
    <property type="evidence" value="ECO:0007669"/>
    <property type="project" value="TreeGrafter"/>
</dbReference>
<reference evidence="6" key="1">
    <citation type="submission" date="2015-09" db="EMBL/GenBank/DDBJ databases">
        <authorList>
            <person name="Daims H."/>
        </authorList>
    </citation>
    <scope>NUCLEOTIDE SEQUENCE [LARGE SCALE GENOMIC DNA]</scope>
</reference>
<evidence type="ECO:0000259" key="4">
    <source>
        <dbReference type="Pfam" id="PF02872"/>
    </source>
</evidence>
<dbReference type="GO" id="GO:0000166">
    <property type="term" value="F:nucleotide binding"/>
    <property type="evidence" value="ECO:0007669"/>
    <property type="project" value="UniProtKB-KW"/>
</dbReference>
<dbReference type="SUPFAM" id="SSF55816">
    <property type="entry name" value="5'-nucleotidase (syn. UDP-sugar hydrolase), C-terminal domain"/>
    <property type="match status" value="1"/>
</dbReference>
<dbReference type="KEGG" id="nio:NITINOP_3196"/>
<dbReference type="PANTHER" id="PTHR11575">
    <property type="entry name" value="5'-NUCLEOTIDASE-RELATED"/>
    <property type="match status" value="1"/>
</dbReference>
<feature type="domain" description="Calcineurin-like phosphoesterase" evidence="3">
    <location>
        <begin position="84"/>
        <end position="373"/>
    </location>
</feature>
<keyword evidence="1 2" id="KW-0732">Signal</keyword>
<dbReference type="SUPFAM" id="SSF56300">
    <property type="entry name" value="Metallo-dependent phosphatases"/>
    <property type="match status" value="2"/>
</dbReference>
<dbReference type="InterPro" id="IPR004843">
    <property type="entry name" value="Calcineurin-like_PHP"/>
</dbReference>
<evidence type="ECO:0000313" key="5">
    <source>
        <dbReference type="EMBL" id="CUQ68168.1"/>
    </source>
</evidence>
<comment type="similarity">
    <text evidence="2">Belongs to the 5'-nucleotidase family.</text>
</comment>
<dbReference type="EMBL" id="LN885086">
    <property type="protein sequence ID" value="CUQ68168.1"/>
    <property type="molecule type" value="Genomic_DNA"/>
</dbReference>
<evidence type="ECO:0000256" key="1">
    <source>
        <dbReference type="ARBA" id="ARBA00022729"/>
    </source>
</evidence>
<dbReference type="Gene3D" id="3.90.780.10">
    <property type="entry name" value="5'-Nucleotidase, C-terminal domain"/>
    <property type="match status" value="1"/>
</dbReference>
<dbReference type="PANTHER" id="PTHR11575:SF24">
    <property type="entry name" value="5'-NUCLEOTIDASE"/>
    <property type="match status" value="1"/>
</dbReference>
<dbReference type="OrthoDB" id="9803927at2"/>
<feature type="signal peptide" evidence="2">
    <location>
        <begin position="1"/>
        <end position="33"/>
    </location>
</feature>
<dbReference type="InterPro" id="IPR029052">
    <property type="entry name" value="Metallo-depent_PP-like"/>
</dbReference>